<keyword evidence="4" id="KW-0479">Metal-binding</keyword>
<dbReference type="FunFam" id="3.30.160.60:FF:000759">
    <property type="entry name" value="zinc finger protein 16"/>
    <property type="match status" value="1"/>
</dbReference>
<feature type="domain" description="C2H2-type" evidence="13">
    <location>
        <begin position="598"/>
        <end position="625"/>
    </location>
</feature>
<organism evidence="14 15">
    <name type="scientific">Leptobrachium leishanense</name>
    <name type="common">Leishan spiny toad</name>
    <dbReference type="NCBI Taxonomy" id="445787"/>
    <lineage>
        <taxon>Eukaryota</taxon>
        <taxon>Metazoa</taxon>
        <taxon>Chordata</taxon>
        <taxon>Craniata</taxon>
        <taxon>Vertebrata</taxon>
        <taxon>Euteleostomi</taxon>
        <taxon>Amphibia</taxon>
        <taxon>Batrachia</taxon>
        <taxon>Anura</taxon>
        <taxon>Pelobatoidea</taxon>
        <taxon>Megophryidae</taxon>
        <taxon>Leptobrachium</taxon>
    </lineage>
</organism>
<dbReference type="Gene3D" id="6.10.140.140">
    <property type="match status" value="1"/>
</dbReference>
<dbReference type="Pfam" id="PF00096">
    <property type="entry name" value="zf-C2H2"/>
    <property type="match status" value="9"/>
</dbReference>
<feature type="domain" description="C2H2-type" evidence="13">
    <location>
        <begin position="626"/>
        <end position="653"/>
    </location>
</feature>
<evidence type="ECO:0000256" key="2">
    <source>
        <dbReference type="ARBA" id="ARBA00004123"/>
    </source>
</evidence>
<evidence type="ECO:0000256" key="10">
    <source>
        <dbReference type="ARBA" id="ARBA00023163"/>
    </source>
</evidence>
<feature type="domain" description="C2H2-type" evidence="13">
    <location>
        <begin position="682"/>
        <end position="709"/>
    </location>
</feature>
<keyword evidence="10" id="KW-0804">Transcription</keyword>
<reference evidence="14" key="1">
    <citation type="submission" date="2025-08" db="UniProtKB">
        <authorList>
            <consortium name="Ensembl"/>
        </authorList>
    </citation>
    <scope>IDENTIFICATION</scope>
</reference>
<evidence type="ECO:0000256" key="8">
    <source>
        <dbReference type="ARBA" id="ARBA00023015"/>
    </source>
</evidence>
<dbReference type="PROSITE" id="PS00028">
    <property type="entry name" value="ZINC_FINGER_C2H2_1"/>
    <property type="match status" value="11"/>
</dbReference>
<dbReference type="Ensembl" id="ENSLLET00000030928.1">
    <property type="protein sequence ID" value="ENSLLEP00000029781.1"/>
    <property type="gene ID" value="ENSLLEG00000018845.1"/>
</dbReference>
<protein>
    <recommendedName>
        <fullName evidence="13">C2H2-type domain-containing protein</fullName>
    </recommendedName>
</protein>
<evidence type="ECO:0000256" key="5">
    <source>
        <dbReference type="ARBA" id="ARBA00022737"/>
    </source>
</evidence>
<dbReference type="GeneTree" id="ENSGT01150000286918"/>
<dbReference type="FunFam" id="3.30.160.60:FF:001442">
    <property type="entry name" value="zinc finger protein 696"/>
    <property type="match status" value="1"/>
</dbReference>
<dbReference type="PANTHER" id="PTHR24393:SF158">
    <property type="entry name" value="C2H2-TYPE DOMAIN-CONTAINING PROTEIN"/>
    <property type="match status" value="1"/>
</dbReference>
<evidence type="ECO:0000256" key="6">
    <source>
        <dbReference type="ARBA" id="ARBA00022771"/>
    </source>
</evidence>
<evidence type="ECO:0000256" key="1">
    <source>
        <dbReference type="ARBA" id="ARBA00003767"/>
    </source>
</evidence>
<dbReference type="SUPFAM" id="SSF57667">
    <property type="entry name" value="beta-beta-alpha zinc fingers"/>
    <property type="match status" value="6"/>
</dbReference>
<dbReference type="GO" id="GO:0005634">
    <property type="term" value="C:nucleus"/>
    <property type="evidence" value="ECO:0007669"/>
    <property type="project" value="UniProtKB-SubCell"/>
</dbReference>
<evidence type="ECO:0000256" key="12">
    <source>
        <dbReference type="PROSITE-ProRule" id="PRU00042"/>
    </source>
</evidence>
<dbReference type="OrthoDB" id="8922241at2759"/>
<dbReference type="FunFam" id="3.30.160.60:FF:000839">
    <property type="entry name" value="Zinc finger protein 691"/>
    <property type="match status" value="1"/>
</dbReference>
<evidence type="ECO:0000313" key="14">
    <source>
        <dbReference type="Ensembl" id="ENSLLEP00000029781.1"/>
    </source>
</evidence>
<evidence type="ECO:0000256" key="9">
    <source>
        <dbReference type="ARBA" id="ARBA00023125"/>
    </source>
</evidence>
<dbReference type="FunFam" id="3.30.160.60:FF:001007">
    <property type="entry name" value="Zinc finger protein 1184"/>
    <property type="match status" value="1"/>
</dbReference>
<dbReference type="FunFam" id="3.30.160.60:FF:000710">
    <property type="entry name" value="Zinc finger protein 768"/>
    <property type="match status" value="1"/>
</dbReference>
<feature type="domain" description="C2H2-type" evidence="13">
    <location>
        <begin position="738"/>
        <end position="765"/>
    </location>
</feature>
<evidence type="ECO:0000256" key="3">
    <source>
        <dbReference type="ARBA" id="ARBA00006991"/>
    </source>
</evidence>
<feature type="domain" description="C2H2-type" evidence="13">
    <location>
        <begin position="710"/>
        <end position="737"/>
    </location>
</feature>
<keyword evidence="9" id="KW-0238">DNA-binding</keyword>
<feature type="domain" description="C2H2-type" evidence="13">
    <location>
        <begin position="570"/>
        <end position="597"/>
    </location>
</feature>
<dbReference type="InterPro" id="IPR001909">
    <property type="entry name" value="KRAB"/>
</dbReference>
<evidence type="ECO:0000256" key="4">
    <source>
        <dbReference type="ARBA" id="ARBA00022723"/>
    </source>
</evidence>
<keyword evidence="5" id="KW-0677">Repeat</keyword>
<dbReference type="InterPro" id="IPR013087">
    <property type="entry name" value="Znf_C2H2_type"/>
</dbReference>
<evidence type="ECO:0000313" key="15">
    <source>
        <dbReference type="Proteomes" id="UP000694569"/>
    </source>
</evidence>
<reference evidence="14" key="2">
    <citation type="submission" date="2025-09" db="UniProtKB">
        <authorList>
            <consortium name="Ensembl"/>
        </authorList>
    </citation>
    <scope>IDENTIFICATION</scope>
</reference>
<accession>A0A8C5PZP7</accession>
<keyword evidence="6 12" id="KW-0863">Zinc-finger</keyword>
<dbReference type="AlphaFoldDB" id="A0A8C5PZP7"/>
<dbReference type="FunFam" id="3.30.160.60:FF:000060">
    <property type="entry name" value="zinc finger protein 436"/>
    <property type="match status" value="1"/>
</dbReference>
<dbReference type="SMART" id="SM00355">
    <property type="entry name" value="ZnF_C2H2"/>
    <property type="match status" value="11"/>
</dbReference>
<name>A0A8C5PZP7_9ANUR</name>
<dbReference type="Proteomes" id="UP000694569">
    <property type="component" value="Unplaced"/>
</dbReference>
<feature type="domain" description="C2H2-type" evidence="13">
    <location>
        <begin position="794"/>
        <end position="821"/>
    </location>
</feature>
<dbReference type="CDD" id="cd07765">
    <property type="entry name" value="KRAB_A-box"/>
    <property type="match status" value="1"/>
</dbReference>
<evidence type="ECO:0000259" key="13">
    <source>
        <dbReference type="PROSITE" id="PS50157"/>
    </source>
</evidence>
<dbReference type="GO" id="GO:0001228">
    <property type="term" value="F:DNA-binding transcription activator activity, RNA polymerase II-specific"/>
    <property type="evidence" value="ECO:0007669"/>
    <property type="project" value="TreeGrafter"/>
</dbReference>
<sequence length="905" mass="102949">MMGTMIKDKSEKTERILNLTLEILYLLTGEDYTIVKNPGESVIHTKINESGRSSWPQSPSMEPPACSLIDERKNDEKILALINAIIQLLTGEVPVRCEDVTVYLSMEEWEYLEGHRDLYKDVMEGQKPVMMGGNQSKNVMKDHQPKDVMVESHQPRDSLMEDHQPKTVMKDQQTLRLLGSSSEGKTADAFHAHIHFPDFGVKILTDDTHCKEKQIRKKQTRKRQRQSVKHGAKAAALCEADIGLLRDYSSGCSSICNKDQQAACMKRLLIDNINKHKGCTPTHFKGEFASCEDGNPICTKISPPIEYTEIDYPSTLIKEEPPPPEEQNPTVEHAHNPLIYGKPFTCGESTPNVDLSVPTKHPHTENQPTHLKEETALSEVQLIGTSYKPTDQVQAQYIRTSVSEVTPSCEPGHLIDAYYYTPTDYIETENVYLRFKVESSSWVDGNHTNKDIYTSVEHNETRYTSTCVGSMSLELENPSNNVYPTTGPIQTEEDPLDSYRECVTNISRGVKISLWKCSECGKKFNSKFAYKSHQKKHTIDRMYNCPECHVHFSDNLQLVVDPLSHDGNKITCSVCMMQFSRRSNLYRHYRLHIGKEVIPCPECWKKYTGKYNQVSHRRIHKAGRPSVCSECGKFFTHSSLLKAHQRIHTGERPFPCAYCEKRFNKKGNLTRHQMIHTGEKKVACSECGEYFVDKSRLMSHQMIHTGEKPFSCSECGKCLSSSSHLVKHQRIHTGEKPFPCSYCGRCYTVKASLAYHERTHTGEKPYLCPECGKGFTDKSCLITHQRTHTGEKPFPCSECGKCFSVKSSLVKHLRIHTGEKPFSCSVCGKCFTLKSSAVKHEMIHLERQGRKRAFHPVAHRSSCTCILVLPLPACKVHLTGIKLHVLKSFFFYRHETTIQKKRFGK</sequence>
<keyword evidence="15" id="KW-1185">Reference proteome</keyword>
<dbReference type="Gene3D" id="3.30.160.60">
    <property type="entry name" value="Classic Zinc Finger"/>
    <property type="match status" value="10"/>
</dbReference>
<keyword evidence="7" id="KW-0862">Zinc</keyword>
<keyword evidence="11" id="KW-0539">Nucleus</keyword>
<dbReference type="SUPFAM" id="SSF109640">
    <property type="entry name" value="KRAB domain (Kruppel-associated box)"/>
    <property type="match status" value="1"/>
</dbReference>
<dbReference type="GO" id="GO:0000978">
    <property type="term" value="F:RNA polymerase II cis-regulatory region sequence-specific DNA binding"/>
    <property type="evidence" value="ECO:0007669"/>
    <property type="project" value="TreeGrafter"/>
</dbReference>
<comment type="function">
    <text evidence="1">May be involved in transcriptional regulation.</text>
</comment>
<comment type="similarity">
    <text evidence="3">Belongs to the krueppel C2H2-type zinc-finger protein family.</text>
</comment>
<dbReference type="PROSITE" id="PS50157">
    <property type="entry name" value="ZINC_FINGER_C2H2_2"/>
    <property type="match status" value="11"/>
</dbReference>
<feature type="domain" description="C2H2-type" evidence="13">
    <location>
        <begin position="822"/>
        <end position="849"/>
    </location>
</feature>
<dbReference type="PANTHER" id="PTHR24393">
    <property type="entry name" value="ZINC FINGER PROTEIN"/>
    <property type="match status" value="1"/>
</dbReference>
<feature type="domain" description="C2H2-type" evidence="13">
    <location>
        <begin position="654"/>
        <end position="681"/>
    </location>
</feature>
<dbReference type="InterPro" id="IPR036051">
    <property type="entry name" value="KRAB_dom_sf"/>
</dbReference>
<feature type="domain" description="C2H2-type" evidence="13">
    <location>
        <begin position="515"/>
        <end position="542"/>
    </location>
</feature>
<dbReference type="Pfam" id="PF01352">
    <property type="entry name" value="KRAB"/>
    <property type="match status" value="1"/>
</dbReference>
<dbReference type="InterPro" id="IPR036236">
    <property type="entry name" value="Znf_C2H2_sf"/>
</dbReference>
<evidence type="ECO:0000256" key="7">
    <source>
        <dbReference type="ARBA" id="ARBA00022833"/>
    </source>
</evidence>
<comment type="subcellular location">
    <subcellularLocation>
        <location evidence="2">Nucleus</location>
    </subcellularLocation>
</comment>
<dbReference type="FunFam" id="3.30.160.60:FF:002343">
    <property type="entry name" value="Zinc finger protein 33A"/>
    <property type="match status" value="2"/>
</dbReference>
<dbReference type="GO" id="GO:0008270">
    <property type="term" value="F:zinc ion binding"/>
    <property type="evidence" value="ECO:0007669"/>
    <property type="project" value="UniProtKB-KW"/>
</dbReference>
<feature type="domain" description="C2H2-type" evidence="13">
    <location>
        <begin position="766"/>
        <end position="793"/>
    </location>
</feature>
<evidence type="ECO:0000256" key="11">
    <source>
        <dbReference type="ARBA" id="ARBA00023242"/>
    </source>
</evidence>
<proteinExistence type="inferred from homology"/>
<keyword evidence="8" id="KW-0805">Transcription regulation</keyword>